<evidence type="ECO:0000256" key="4">
    <source>
        <dbReference type="ARBA" id="ARBA00022792"/>
    </source>
</evidence>
<protein>
    <recommendedName>
        <fullName evidence="8">MICOS complex subunit MIC13</fullName>
    </recommendedName>
</protein>
<dbReference type="PANTHER" id="PTHR31816:SF3">
    <property type="entry name" value="MICOS COMPLEX SUBUNIT MIC13"/>
    <property type="match status" value="1"/>
</dbReference>
<proteinExistence type="inferred from homology"/>
<dbReference type="eggNOG" id="ENOG502T883">
    <property type="taxonomic scope" value="Eukaryota"/>
</dbReference>
<dbReference type="Pfam" id="PF15884">
    <property type="entry name" value="QIL1"/>
    <property type="match status" value="1"/>
</dbReference>
<evidence type="ECO:0000313" key="11">
    <source>
        <dbReference type="Proteomes" id="UP000007798"/>
    </source>
</evidence>
<keyword evidence="7" id="KW-0472">Membrane</keyword>
<comment type="subunit">
    <text evidence="8">Component of the mitochondrial contact site and cristae organizing system (MICOS) complex.</text>
</comment>
<dbReference type="GO" id="GO:0044284">
    <property type="term" value="C:mitochondrial crista junction"/>
    <property type="evidence" value="ECO:0007669"/>
    <property type="project" value="TreeGrafter"/>
</dbReference>
<feature type="signal peptide" evidence="9">
    <location>
        <begin position="1"/>
        <end position="18"/>
    </location>
</feature>
<keyword evidence="4 8" id="KW-0999">Mitochondrion inner membrane</keyword>
<feature type="chain" id="PRO_5002815565" description="MICOS complex subunit MIC13" evidence="9">
    <location>
        <begin position="19"/>
        <end position="112"/>
    </location>
</feature>
<evidence type="ECO:0000256" key="3">
    <source>
        <dbReference type="ARBA" id="ARBA00022692"/>
    </source>
</evidence>
<name>B4MQQ3_DROWI</name>
<evidence type="ECO:0000256" key="7">
    <source>
        <dbReference type="ARBA" id="ARBA00023136"/>
    </source>
</evidence>
<comment type="function">
    <text evidence="8">Component of the MICOS complex, a large protein complex of the mitochondrial inner membrane that plays crucial roles in the maintenance of crista junctions, inner membrane architecture, and formation of contact sites to the outer membrane.</text>
</comment>
<reference evidence="10 11" key="1">
    <citation type="journal article" date="2007" name="Nature">
        <title>Evolution of genes and genomes on the Drosophila phylogeny.</title>
        <authorList>
            <consortium name="Drosophila 12 Genomes Consortium"/>
            <person name="Clark A.G."/>
            <person name="Eisen M.B."/>
            <person name="Smith D.R."/>
            <person name="Bergman C.M."/>
            <person name="Oliver B."/>
            <person name="Markow T.A."/>
            <person name="Kaufman T.C."/>
            <person name="Kellis M."/>
            <person name="Gelbart W."/>
            <person name="Iyer V.N."/>
            <person name="Pollard D.A."/>
            <person name="Sackton T.B."/>
            <person name="Larracuente A.M."/>
            <person name="Singh N.D."/>
            <person name="Abad J.P."/>
            <person name="Abt D.N."/>
            <person name="Adryan B."/>
            <person name="Aguade M."/>
            <person name="Akashi H."/>
            <person name="Anderson W.W."/>
            <person name="Aquadro C.F."/>
            <person name="Ardell D.H."/>
            <person name="Arguello R."/>
            <person name="Artieri C.G."/>
            <person name="Barbash D.A."/>
            <person name="Barker D."/>
            <person name="Barsanti P."/>
            <person name="Batterham P."/>
            <person name="Batzoglou S."/>
            <person name="Begun D."/>
            <person name="Bhutkar A."/>
            <person name="Blanco E."/>
            <person name="Bosak S.A."/>
            <person name="Bradley R.K."/>
            <person name="Brand A.D."/>
            <person name="Brent M.R."/>
            <person name="Brooks A.N."/>
            <person name="Brown R.H."/>
            <person name="Butlin R.K."/>
            <person name="Caggese C."/>
            <person name="Calvi B.R."/>
            <person name="Bernardo de Carvalho A."/>
            <person name="Caspi A."/>
            <person name="Castrezana S."/>
            <person name="Celniker S.E."/>
            <person name="Chang J.L."/>
            <person name="Chapple C."/>
            <person name="Chatterji S."/>
            <person name="Chinwalla A."/>
            <person name="Civetta A."/>
            <person name="Clifton S.W."/>
            <person name="Comeron J.M."/>
            <person name="Costello J.C."/>
            <person name="Coyne J.A."/>
            <person name="Daub J."/>
            <person name="David R.G."/>
            <person name="Delcher A.L."/>
            <person name="Delehaunty K."/>
            <person name="Do C.B."/>
            <person name="Ebling H."/>
            <person name="Edwards K."/>
            <person name="Eickbush T."/>
            <person name="Evans J.D."/>
            <person name="Filipski A."/>
            <person name="Findeiss S."/>
            <person name="Freyhult E."/>
            <person name="Fulton L."/>
            <person name="Fulton R."/>
            <person name="Garcia A.C."/>
            <person name="Gardiner A."/>
            <person name="Garfield D.A."/>
            <person name="Garvin B.E."/>
            <person name="Gibson G."/>
            <person name="Gilbert D."/>
            <person name="Gnerre S."/>
            <person name="Godfrey J."/>
            <person name="Good R."/>
            <person name="Gotea V."/>
            <person name="Gravely B."/>
            <person name="Greenberg A.J."/>
            <person name="Griffiths-Jones S."/>
            <person name="Gross S."/>
            <person name="Guigo R."/>
            <person name="Gustafson E.A."/>
            <person name="Haerty W."/>
            <person name="Hahn M.W."/>
            <person name="Halligan D.L."/>
            <person name="Halpern A.L."/>
            <person name="Halter G.M."/>
            <person name="Han M.V."/>
            <person name="Heger A."/>
            <person name="Hillier L."/>
            <person name="Hinrichs A.S."/>
            <person name="Holmes I."/>
            <person name="Hoskins R.A."/>
            <person name="Hubisz M.J."/>
            <person name="Hultmark D."/>
            <person name="Huntley M.A."/>
            <person name="Jaffe D.B."/>
            <person name="Jagadeeshan S."/>
            <person name="Jeck W.R."/>
            <person name="Johnson J."/>
            <person name="Jones C.D."/>
            <person name="Jordan W.C."/>
            <person name="Karpen G.H."/>
            <person name="Kataoka E."/>
            <person name="Keightley P.D."/>
            <person name="Kheradpour P."/>
            <person name="Kirkness E.F."/>
            <person name="Koerich L.B."/>
            <person name="Kristiansen K."/>
            <person name="Kudrna D."/>
            <person name="Kulathinal R.J."/>
            <person name="Kumar S."/>
            <person name="Kwok R."/>
            <person name="Lander E."/>
            <person name="Langley C.H."/>
            <person name="Lapoint R."/>
            <person name="Lazzaro B.P."/>
            <person name="Lee S.J."/>
            <person name="Levesque L."/>
            <person name="Li R."/>
            <person name="Lin C.F."/>
            <person name="Lin M.F."/>
            <person name="Lindblad-Toh K."/>
            <person name="Llopart A."/>
            <person name="Long M."/>
            <person name="Low L."/>
            <person name="Lozovsky E."/>
            <person name="Lu J."/>
            <person name="Luo M."/>
            <person name="Machado C.A."/>
            <person name="Makalowski W."/>
            <person name="Marzo M."/>
            <person name="Matsuda M."/>
            <person name="Matzkin L."/>
            <person name="McAllister B."/>
            <person name="McBride C.S."/>
            <person name="McKernan B."/>
            <person name="McKernan K."/>
            <person name="Mendez-Lago M."/>
            <person name="Minx P."/>
            <person name="Mollenhauer M.U."/>
            <person name="Montooth K."/>
            <person name="Mount S.M."/>
            <person name="Mu X."/>
            <person name="Myers E."/>
            <person name="Negre B."/>
            <person name="Newfeld S."/>
            <person name="Nielsen R."/>
            <person name="Noor M.A."/>
            <person name="O'Grady P."/>
            <person name="Pachter L."/>
            <person name="Papaceit M."/>
            <person name="Parisi M.J."/>
            <person name="Parisi M."/>
            <person name="Parts L."/>
            <person name="Pedersen J.S."/>
            <person name="Pesole G."/>
            <person name="Phillippy A.M."/>
            <person name="Ponting C.P."/>
            <person name="Pop M."/>
            <person name="Porcelli D."/>
            <person name="Powell J.R."/>
            <person name="Prohaska S."/>
            <person name="Pruitt K."/>
            <person name="Puig M."/>
            <person name="Quesneville H."/>
            <person name="Ram K.R."/>
            <person name="Rand D."/>
            <person name="Rasmussen M.D."/>
            <person name="Reed L.K."/>
            <person name="Reenan R."/>
            <person name="Reily A."/>
            <person name="Remington K.A."/>
            <person name="Rieger T.T."/>
            <person name="Ritchie M.G."/>
            <person name="Robin C."/>
            <person name="Rogers Y.H."/>
            <person name="Rohde C."/>
            <person name="Rozas J."/>
            <person name="Rubenfield M.J."/>
            <person name="Ruiz A."/>
            <person name="Russo S."/>
            <person name="Salzberg S.L."/>
            <person name="Sanchez-Gracia A."/>
            <person name="Saranga D.J."/>
            <person name="Sato H."/>
            <person name="Schaeffer S.W."/>
            <person name="Schatz M.C."/>
            <person name="Schlenke T."/>
            <person name="Schwartz R."/>
            <person name="Segarra C."/>
            <person name="Singh R.S."/>
            <person name="Sirot L."/>
            <person name="Sirota M."/>
            <person name="Sisneros N.B."/>
            <person name="Smith C.D."/>
            <person name="Smith T.F."/>
            <person name="Spieth J."/>
            <person name="Stage D.E."/>
            <person name="Stark A."/>
            <person name="Stephan W."/>
            <person name="Strausberg R.L."/>
            <person name="Strempel S."/>
            <person name="Sturgill D."/>
            <person name="Sutton G."/>
            <person name="Sutton G.G."/>
            <person name="Tao W."/>
            <person name="Teichmann S."/>
            <person name="Tobari Y.N."/>
            <person name="Tomimura Y."/>
            <person name="Tsolas J.M."/>
            <person name="Valente V.L."/>
            <person name="Venter E."/>
            <person name="Venter J.C."/>
            <person name="Vicario S."/>
            <person name="Vieira F.G."/>
            <person name="Vilella A.J."/>
            <person name="Villasante A."/>
            <person name="Walenz B."/>
            <person name="Wang J."/>
            <person name="Wasserman M."/>
            <person name="Watts T."/>
            <person name="Wilson D."/>
            <person name="Wilson R.K."/>
            <person name="Wing R.A."/>
            <person name="Wolfner M.F."/>
            <person name="Wong A."/>
            <person name="Wong G.K."/>
            <person name="Wu C.I."/>
            <person name="Wu G."/>
            <person name="Yamamoto D."/>
            <person name="Yang H.P."/>
            <person name="Yang S.P."/>
            <person name="Yorke J.A."/>
            <person name="Yoshida K."/>
            <person name="Zdobnov E."/>
            <person name="Zhang P."/>
            <person name="Zhang Y."/>
            <person name="Zimin A.V."/>
            <person name="Baldwin J."/>
            <person name="Abdouelleil A."/>
            <person name="Abdulkadir J."/>
            <person name="Abebe A."/>
            <person name="Abera B."/>
            <person name="Abreu J."/>
            <person name="Acer S.C."/>
            <person name="Aftuck L."/>
            <person name="Alexander A."/>
            <person name="An P."/>
            <person name="Anderson E."/>
            <person name="Anderson S."/>
            <person name="Arachi H."/>
            <person name="Azer M."/>
            <person name="Bachantsang P."/>
            <person name="Barry A."/>
            <person name="Bayul T."/>
            <person name="Berlin A."/>
            <person name="Bessette D."/>
            <person name="Bloom T."/>
            <person name="Blye J."/>
            <person name="Boguslavskiy L."/>
            <person name="Bonnet C."/>
            <person name="Boukhgalter B."/>
            <person name="Bourzgui I."/>
            <person name="Brown A."/>
            <person name="Cahill P."/>
            <person name="Channer S."/>
            <person name="Cheshatsang Y."/>
            <person name="Chuda L."/>
            <person name="Citroen M."/>
            <person name="Collymore A."/>
            <person name="Cooke P."/>
            <person name="Costello M."/>
            <person name="D'Aco K."/>
            <person name="Daza R."/>
            <person name="De Haan G."/>
            <person name="DeGray S."/>
            <person name="DeMaso C."/>
            <person name="Dhargay N."/>
            <person name="Dooley K."/>
            <person name="Dooley E."/>
            <person name="Doricent M."/>
            <person name="Dorje P."/>
            <person name="Dorjee K."/>
            <person name="Dupes A."/>
            <person name="Elong R."/>
            <person name="Falk J."/>
            <person name="Farina A."/>
            <person name="Faro S."/>
            <person name="Ferguson D."/>
            <person name="Fisher S."/>
            <person name="Foley C.D."/>
            <person name="Franke A."/>
            <person name="Friedrich D."/>
            <person name="Gadbois L."/>
            <person name="Gearin G."/>
            <person name="Gearin C.R."/>
            <person name="Giannoukos G."/>
            <person name="Goode T."/>
            <person name="Graham J."/>
            <person name="Grandbois E."/>
            <person name="Grewal S."/>
            <person name="Gyaltsen K."/>
            <person name="Hafez N."/>
            <person name="Hagos B."/>
            <person name="Hall J."/>
            <person name="Henson C."/>
            <person name="Hollinger A."/>
            <person name="Honan T."/>
            <person name="Huard M.D."/>
            <person name="Hughes L."/>
            <person name="Hurhula B."/>
            <person name="Husby M.E."/>
            <person name="Kamat A."/>
            <person name="Kanga B."/>
            <person name="Kashin S."/>
            <person name="Khazanovich D."/>
            <person name="Kisner P."/>
            <person name="Lance K."/>
            <person name="Lara M."/>
            <person name="Lee W."/>
            <person name="Lennon N."/>
            <person name="Letendre F."/>
            <person name="LeVine R."/>
            <person name="Lipovsky A."/>
            <person name="Liu X."/>
            <person name="Liu J."/>
            <person name="Liu S."/>
            <person name="Lokyitsang T."/>
            <person name="Lokyitsang Y."/>
            <person name="Lubonja R."/>
            <person name="Lui A."/>
            <person name="MacDonald P."/>
            <person name="Magnisalis V."/>
            <person name="Maru K."/>
            <person name="Matthews C."/>
            <person name="McCusker W."/>
            <person name="McDonough S."/>
            <person name="Mehta T."/>
            <person name="Meldrim J."/>
            <person name="Meneus L."/>
            <person name="Mihai O."/>
            <person name="Mihalev A."/>
            <person name="Mihova T."/>
            <person name="Mittelman R."/>
            <person name="Mlenga V."/>
            <person name="Montmayeur A."/>
            <person name="Mulrain L."/>
            <person name="Navidi A."/>
            <person name="Naylor J."/>
            <person name="Negash T."/>
            <person name="Nguyen T."/>
            <person name="Nguyen N."/>
            <person name="Nicol R."/>
            <person name="Norbu C."/>
            <person name="Norbu N."/>
            <person name="Novod N."/>
            <person name="O'Neill B."/>
            <person name="Osman S."/>
            <person name="Markiewicz E."/>
            <person name="Oyono O.L."/>
            <person name="Patti C."/>
            <person name="Phunkhang P."/>
            <person name="Pierre F."/>
            <person name="Priest M."/>
            <person name="Raghuraman S."/>
            <person name="Rege F."/>
            <person name="Reyes R."/>
            <person name="Rise C."/>
            <person name="Rogov P."/>
            <person name="Ross K."/>
            <person name="Ryan E."/>
            <person name="Settipalli S."/>
            <person name="Shea T."/>
            <person name="Sherpa N."/>
            <person name="Shi L."/>
            <person name="Shih D."/>
            <person name="Sparrow T."/>
            <person name="Spaulding J."/>
            <person name="Stalker J."/>
            <person name="Stange-Thomann N."/>
            <person name="Stavropoulos S."/>
            <person name="Stone C."/>
            <person name="Strader C."/>
            <person name="Tesfaye S."/>
            <person name="Thomson T."/>
            <person name="Thoulutsang Y."/>
            <person name="Thoulutsang D."/>
            <person name="Topham K."/>
            <person name="Topping I."/>
            <person name="Tsamla T."/>
            <person name="Vassiliev H."/>
            <person name="Vo A."/>
            <person name="Wangchuk T."/>
            <person name="Wangdi T."/>
            <person name="Weiand M."/>
            <person name="Wilkinson J."/>
            <person name="Wilson A."/>
            <person name="Yadav S."/>
            <person name="Young G."/>
            <person name="Yu Q."/>
            <person name="Zembek L."/>
            <person name="Zhong D."/>
            <person name="Zimmer A."/>
            <person name="Zwirko Z."/>
            <person name="Jaffe D.B."/>
            <person name="Alvarez P."/>
            <person name="Brockman W."/>
            <person name="Butler J."/>
            <person name="Chin C."/>
            <person name="Gnerre S."/>
            <person name="Grabherr M."/>
            <person name="Kleber M."/>
            <person name="Mauceli E."/>
            <person name="MacCallum I."/>
        </authorList>
    </citation>
    <scope>NUCLEOTIDE SEQUENCE [LARGE SCALE GENOMIC DNA]</scope>
    <source>
        <strain evidence="11">Tucson 14030-0811.24</strain>
    </source>
</reference>
<dbReference type="PANTHER" id="PTHR31816">
    <property type="entry name" value="MICOS COMPLEX SUBUNIT MIC13"/>
    <property type="match status" value="1"/>
</dbReference>
<dbReference type="HOGENOM" id="CLU_1961928_0_0_1"/>
<comment type="subcellular location">
    <subcellularLocation>
        <location evidence="1 8">Mitochondrion inner membrane</location>
        <topology evidence="1 8">Single-pass membrane protein</topology>
    </subcellularLocation>
</comment>
<organism evidence="11">
    <name type="scientific">Drosophila willistoni</name>
    <name type="common">Fruit fly</name>
    <dbReference type="NCBI Taxonomy" id="7260"/>
    <lineage>
        <taxon>Eukaryota</taxon>
        <taxon>Metazoa</taxon>
        <taxon>Ecdysozoa</taxon>
        <taxon>Arthropoda</taxon>
        <taxon>Hexapoda</taxon>
        <taxon>Insecta</taxon>
        <taxon>Pterygota</taxon>
        <taxon>Neoptera</taxon>
        <taxon>Endopterygota</taxon>
        <taxon>Diptera</taxon>
        <taxon>Brachycera</taxon>
        <taxon>Muscomorpha</taxon>
        <taxon>Ephydroidea</taxon>
        <taxon>Drosophilidae</taxon>
        <taxon>Drosophila</taxon>
        <taxon>Sophophora</taxon>
    </lineage>
</organism>
<dbReference type="AlphaFoldDB" id="B4MQQ3"/>
<evidence type="ECO:0000256" key="5">
    <source>
        <dbReference type="ARBA" id="ARBA00022989"/>
    </source>
</evidence>
<gene>
    <name evidence="10" type="primary">Dwil\GK21391</name>
    <name evidence="10" type="ORF">Dwil_GK21391</name>
</gene>
<keyword evidence="5" id="KW-1133">Transmembrane helix</keyword>
<evidence type="ECO:0000256" key="6">
    <source>
        <dbReference type="ARBA" id="ARBA00023128"/>
    </source>
</evidence>
<evidence type="ECO:0000256" key="1">
    <source>
        <dbReference type="ARBA" id="ARBA00004434"/>
    </source>
</evidence>
<dbReference type="GO" id="GO:0061617">
    <property type="term" value="C:MICOS complex"/>
    <property type="evidence" value="ECO:0007669"/>
    <property type="project" value="UniProtKB-UniRule"/>
</dbReference>
<dbReference type="Proteomes" id="UP000007798">
    <property type="component" value="Unassembled WGS sequence"/>
</dbReference>
<dbReference type="EMBL" id="CH963849">
    <property type="protein sequence ID" value="EDW74442.1"/>
    <property type="molecule type" value="Genomic_DNA"/>
</dbReference>
<keyword evidence="9" id="KW-0732">Signal</keyword>
<dbReference type="InterPro" id="IPR026769">
    <property type="entry name" value="Mic13"/>
</dbReference>
<dbReference type="PhylomeDB" id="B4MQQ3"/>
<keyword evidence="6 8" id="KW-0496">Mitochondrion</keyword>
<sequence length="112" mass="12791">MVLITIIKVALVGGTIYATKELGVWDSSDVTSGLYEDAKSQIKPYGNQLMDRHCCKVCETCQGPSPKPWRESMVDAWNDTVKKTFDTFLQLPTYCRRFSEDVQESINKMFKK</sequence>
<evidence type="ECO:0000256" key="8">
    <source>
        <dbReference type="RuleBase" id="RU363009"/>
    </source>
</evidence>
<dbReference type="GO" id="GO:0042407">
    <property type="term" value="P:cristae formation"/>
    <property type="evidence" value="ECO:0007669"/>
    <property type="project" value="TreeGrafter"/>
</dbReference>
<dbReference type="InParanoid" id="B4MQQ3"/>
<keyword evidence="3" id="KW-0812">Transmembrane</keyword>
<dbReference type="OMA" id="DVEVKPW"/>
<evidence type="ECO:0000256" key="2">
    <source>
        <dbReference type="ARBA" id="ARBA00006771"/>
    </source>
</evidence>
<accession>B4MQQ3</accession>
<evidence type="ECO:0000313" key="10">
    <source>
        <dbReference type="EMBL" id="EDW74442.1"/>
    </source>
</evidence>
<keyword evidence="11" id="KW-1185">Reference proteome</keyword>
<comment type="similarity">
    <text evidence="2 8">Belongs to the MICOS complex subunit Mic13 family.</text>
</comment>
<evidence type="ECO:0000256" key="9">
    <source>
        <dbReference type="SAM" id="SignalP"/>
    </source>
</evidence>